<dbReference type="Gene3D" id="3.60.21.70">
    <property type="entry name" value="PhoD-like phosphatase"/>
    <property type="match status" value="1"/>
</dbReference>
<dbReference type="PANTHER" id="PTHR43606">
    <property type="entry name" value="PHOSPHATASE, PUTATIVE (AFU_ORTHOLOGUE AFUA_6G08710)-RELATED"/>
    <property type="match status" value="1"/>
</dbReference>
<evidence type="ECO:0000256" key="1">
    <source>
        <dbReference type="ARBA" id="ARBA00022729"/>
    </source>
</evidence>
<dbReference type="Pfam" id="PF09423">
    <property type="entry name" value="PhoD"/>
    <property type="match status" value="1"/>
</dbReference>
<keyword evidence="5" id="KW-1185">Reference proteome</keyword>
<evidence type="ECO:0000259" key="2">
    <source>
        <dbReference type="Pfam" id="PF09423"/>
    </source>
</evidence>
<evidence type="ECO:0000313" key="4">
    <source>
        <dbReference type="EMBL" id="SIS86819.1"/>
    </source>
</evidence>
<dbReference type="InterPro" id="IPR038607">
    <property type="entry name" value="PhoD-like_sf"/>
</dbReference>
<dbReference type="SUPFAM" id="SSF49363">
    <property type="entry name" value="Purple acid phosphatase, N-terminal domain"/>
    <property type="match status" value="1"/>
</dbReference>
<dbReference type="InterPro" id="IPR032093">
    <property type="entry name" value="PhoD_N"/>
</dbReference>
<dbReference type="AlphaFoldDB" id="A0A1N7MLK8"/>
<accession>A0A1N7MLK8</accession>
<organism evidence="4 5">
    <name type="scientific">Thalassolituus maritimus</name>
    <dbReference type="NCBI Taxonomy" id="484498"/>
    <lineage>
        <taxon>Bacteria</taxon>
        <taxon>Pseudomonadati</taxon>
        <taxon>Pseudomonadota</taxon>
        <taxon>Gammaproteobacteria</taxon>
        <taxon>Oceanospirillales</taxon>
        <taxon>Oceanospirillaceae</taxon>
        <taxon>Thalassolituus</taxon>
    </lineage>
</organism>
<feature type="domain" description="Phospholipase D N-terminal" evidence="3">
    <location>
        <begin position="35"/>
        <end position="124"/>
    </location>
</feature>
<dbReference type="Pfam" id="PF16655">
    <property type="entry name" value="PhoD_N"/>
    <property type="match status" value="1"/>
</dbReference>
<keyword evidence="1" id="KW-0732">Signal</keyword>
<dbReference type="InterPro" id="IPR052900">
    <property type="entry name" value="Phospholipid_Metab_Enz"/>
</dbReference>
<dbReference type="Gene3D" id="2.60.40.380">
    <property type="entry name" value="Purple acid phosphatase-like, N-terminal"/>
    <property type="match status" value="1"/>
</dbReference>
<dbReference type="GO" id="GO:0003993">
    <property type="term" value="F:acid phosphatase activity"/>
    <property type="evidence" value="ECO:0007669"/>
    <property type="project" value="InterPro"/>
</dbReference>
<name>A0A1N7MLK8_9GAMM</name>
<dbReference type="SUPFAM" id="SSF56300">
    <property type="entry name" value="Metallo-dependent phosphatases"/>
    <property type="match status" value="1"/>
</dbReference>
<dbReference type="GO" id="GO:0046872">
    <property type="term" value="F:metal ion binding"/>
    <property type="evidence" value="ECO:0007669"/>
    <property type="project" value="InterPro"/>
</dbReference>
<sequence>MPLSRREFLIDSLASGFLFPGGKDQRKQAGFPFRHGIASGDPLTDAIILWTRISPDGDRDLVPYRWVVATDRSLQGIVASGEGLASAERDFTVKHDVRGLLPGKTYFYAFYARGHWSDTGRFRTLPEGNVDHLRLAFTSCSNYAAGYFNVYRELSHRHDLDVVLHLGDYIYEYANIEESLASGRVNEPLGETVSLEDYRARHACYKADKDLQAVHRQHAFIAIWDDHEVANNAWQGGAANHSLIQGEWGQRLSAAVQAYYEWMPVREISHTGRLALYRGYRFGNLLDLSVLDTRLAGRDAPAETPDAINAEERTLLGAEQEAWLETRLASAQQEGVTWKLLGQQVMMAQFGLAEQPFNYDQWDGYPAARRRLFDCIRRHNVENFGVLTGDIHSGWAMTLNDDPFTSIDTPIGFELVTPAVTSPGISNKTTAALAGSSLMQVMPHLEFIDFYYRGFVLLDITHDHLQAEWWVVNRVDSPRYDSACLKALKLKRGEYRYIESQPVKPVTSSIGLADFSEDLSYLRNWSAGDERAATDMIAALHSGN</sequence>
<evidence type="ECO:0000259" key="3">
    <source>
        <dbReference type="Pfam" id="PF16655"/>
    </source>
</evidence>
<dbReference type="STRING" id="484498.SAMN05421686_105265"/>
<dbReference type="CDD" id="cd07389">
    <property type="entry name" value="MPP_PhoD"/>
    <property type="match status" value="1"/>
</dbReference>
<evidence type="ECO:0000313" key="5">
    <source>
        <dbReference type="Proteomes" id="UP000185639"/>
    </source>
</evidence>
<feature type="domain" description="PhoD-like phosphatase metallophosphatase" evidence="2">
    <location>
        <begin position="135"/>
        <end position="469"/>
    </location>
</feature>
<dbReference type="RefSeq" id="WP_076515663.1">
    <property type="nucleotide sequence ID" value="NZ_FTOH01000005.1"/>
</dbReference>
<dbReference type="Proteomes" id="UP000185639">
    <property type="component" value="Unassembled WGS sequence"/>
</dbReference>
<gene>
    <name evidence="4" type="ORF">SAMN05421686_105265</name>
</gene>
<dbReference type="InterPro" id="IPR029052">
    <property type="entry name" value="Metallo-depent_PP-like"/>
</dbReference>
<dbReference type="PANTHER" id="PTHR43606:SF7">
    <property type="entry name" value="PHOSPHATASE, PUTATIVE (AFU_ORTHOLOGUE AFUA_6G08710)-RELATED"/>
    <property type="match status" value="1"/>
</dbReference>
<proteinExistence type="predicted"/>
<dbReference type="InterPro" id="IPR018946">
    <property type="entry name" value="PhoD-like_MPP"/>
</dbReference>
<dbReference type="InterPro" id="IPR008963">
    <property type="entry name" value="Purple_acid_Pase-like_N"/>
</dbReference>
<dbReference type="EMBL" id="FTOH01000005">
    <property type="protein sequence ID" value="SIS86819.1"/>
    <property type="molecule type" value="Genomic_DNA"/>
</dbReference>
<reference evidence="5" key="1">
    <citation type="submission" date="2017-01" db="EMBL/GenBank/DDBJ databases">
        <authorList>
            <person name="Varghese N."/>
            <person name="Submissions S."/>
        </authorList>
    </citation>
    <scope>NUCLEOTIDE SEQUENCE [LARGE SCALE GENOMIC DNA]</scope>
    <source>
        <strain evidence="5">DSM 24913</strain>
    </source>
</reference>
<dbReference type="OrthoDB" id="327733at2"/>
<protein>
    <submittedName>
        <fullName evidence="4">Alkaline phosphatase D</fullName>
    </submittedName>
</protein>